<feature type="chain" id="PRO_5045054784" evidence="1">
    <location>
        <begin position="23"/>
        <end position="240"/>
    </location>
</feature>
<organism evidence="3 4">
    <name type="scientific">Alteromonas arenosi</name>
    <dbReference type="NCBI Taxonomy" id="3055817"/>
    <lineage>
        <taxon>Bacteria</taxon>
        <taxon>Pseudomonadati</taxon>
        <taxon>Pseudomonadota</taxon>
        <taxon>Gammaproteobacteria</taxon>
        <taxon>Alteromonadales</taxon>
        <taxon>Alteromonadaceae</taxon>
        <taxon>Alteromonas/Salinimonas group</taxon>
        <taxon>Alteromonas</taxon>
    </lineage>
</organism>
<dbReference type="RefSeq" id="WP_289365479.1">
    <property type="nucleotide sequence ID" value="NZ_JAUCBP010000007.1"/>
</dbReference>
<name>A0ABT7SY53_9ALTE</name>
<gene>
    <name evidence="3" type="ORF">QTP81_10935</name>
</gene>
<sequence length="240" mass="24825">MKLYRKFLLSIVLLGFSGFSHAALIGVWGGNFSSFQTLINGTGNSAVALNSSSTAADLAAVDQVWLIRTSGNATLLNYVSNGGVLITEWSAAEWAVDTVSMLNADVASISYQGNAVPVTFTQAGLDLGFGNATGNPYSNGGATSFFQSFTNIGNGVDIIATIAGGFNVGVSGAFGAGRVTALGWDWQDLTDSGASSVINGLFFTDIINSSVRQAADVSEPASVALLALALVGFSMRRKRK</sequence>
<evidence type="ECO:0000313" key="4">
    <source>
        <dbReference type="Proteomes" id="UP001234343"/>
    </source>
</evidence>
<protein>
    <submittedName>
        <fullName evidence="3">PEP-CTERM sorting domain-containing protein</fullName>
    </submittedName>
</protein>
<feature type="signal peptide" evidence="1">
    <location>
        <begin position="1"/>
        <end position="22"/>
    </location>
</feature>
<evidence type="ECO:0000313" key="3">
    <source>
        <dbReference type="EMBL" id="MDM7861112.1"/>
    </source>
</evidence>
<feature type="domain" description="Ice-binding protein C-terminal" evidence="2">
    <location>
        <begin position="217"/>
        <end position="238"/>
    </location>
</feature>
<proteinExistence type="predicted"/>
<reference evidence="3 4" key="1">
    <citation type="submission" date="2023-06" db="EMBL/GenBank/DDBJ databases">
        <title>Alteromonas sp. ASW11-36 isolated from intertidal sand.</title>
        <authorList>
            <person name="Li Y."/>
        </authorList>
    </citation>
    <scope>NUCLEOTIDE SEQUENCE [LARGE SCALE GENOMIC DNA]</scope>
    <source>
        <strain evidence="3 4">ASW11-36</strain>
    </source>
</reference>
<evidence type="ECO:0000259" key="2">
    <source>
        <dbReference type="Pfam" id="PF07589"/>
    </source>
</evidence>
<evidence type="ECO:0000256" key="1">
    <source>
        <dbReference type="SAM" id="SignalP"/>
    </source>
</evidence>
<dbReference type="InterPro" id="IPR013424">
    <property type="entry name" value="Ice-binding_C"/>
</dbReference>
<keyword evidence="4" id="KW-1185">Reference proteome</keyword>
<accession>A0ABT7SY53</accession>
<comment type="caution">
    <text evidence="3">The sequence shown here is derived from an EMBL/GenBank/DDBJ whole genome shotgun (WGS) entry which is preliminary data.</text>
</comment>
<dbReference type="Pfam" id="PF07589">
    <property type="entry name" value="PEP-CTERM"/>
    <property type="match status" value="1"/>
</dbReference>
<dbReference type="NCBIfam" id="TIGR02595">
    <property type="entry name" value="PEP_CTERM"/>
    <property type="match status" value="1"/>
</dbReference>
<keyword evidence="1" id="KW-0732">Signal</keyword>
<dbReference type="Proteomes" id="UP001234343">
    <property type="component" value="Unassembled WGS sequence"/>
</dbReference>
<dbReference type="EMBL" id="JAUCBP010000007">
    <property type="protein sequence ID" value="MDM7861112.1"/>
    <property type="molecule type" value="Genomic_DNA"/>
</dbReference>